<proteinExistence type="predicted"/>
<keyword evidence="2" id="KW-1185">Reference proteome</keyword>
<gene>
    <name evidence="1" type="ORF">VRU48_17715</name>
</gene>
<evidence type="ECO:0008006" key="3">
    <source>
        <dbReference type="Google" id="ProtNLM"/>
    </source>
</evidence>
<evidence type="ECO:0000313" key="1">
    <source>
        <dbReference type="EMBL" id="MEE1946966.1"/>
    </source>
</evidence>
<dbReference type="RefSeq" id="WP_330109253.1">
    <property type="nucleotide sequence ID" value="NZ_JAZDQT010000003.1"/>
</dbReference>
<organism evidence="1 2">
    <name type="scientific">Pedobacter albus</name>
    <dbReference type="NCBI Taxonomy" id="3113905"/>
    <lineage>
        <taxon>Bacteria</taxon>
        <taxon>Pseudomonadati</taxon>
        <taxon>Bacteroidota</taxon>
        <taxon>Sphingobacteriia</taxon>
        <taxon>Sphingobacteriales</taxon>
        <taxon>Sphingobacteriaceae</taxon>
        <taxon>Pedobacter</taxon>
    </lineage>
</organism>
<dbReference type="EMBL" id="JAZDQT010000003">
    <property type="protein sequence ID" value="MEE1946966.1"/>
    <property type="molecule type" value="Genomic_DNA"/>
</dbReference>
<sequence>MTTYPVKGEIQETLKMFNGSHFSFFTHDLEKGKVKTPAFSAGAGTYSLSGNAYSEHLIYCSYRDWENTKFKFTLTLKNNTLIQKGIEKIDSLNVNHEIIEVYVKVK</sequence>
<name>A0ABU7IBX4_9SPHI</name>
<protein>
    <recommendedName>
        <fullName evidence="3">Lipocalin-like domain-containing protein</fullName>
    </recommendedName>
</protein>
<dbReference type="Proteomes" id="UP001336835">
    <property type="component" value="Unassembled WGS sequence"/>
</dbReference>
<comment type="caution">
    <text evidence="1">The sequence shown here is derived from an EMBL/GenBank/DDBJ whole genome shotgun (WGS) entry which is preliminary data.</text>
</comment>
<reference evidence="1 2" key="1">
    <citation type="submission" date="2024-01" db="EMBL/GenBank/DDBJ databases">
        <title>Pedobacter sp. nov., isolated from fresh soil.</title>
        <authorList>
            <person name="Le N.T.T."/>
        </authorList>
    </citation>
    <scope>NUCLEOTIDE SEQUENCE [LARGE SCALE GENOMIC DNA]</scope>
    <source>
        <strain evidence="1 2">KR3-3</strain>
    </source>
</reference>
<evidence type="ECO:0000313" key="2">
    <source>
        <dbReference type="Proteomes" id="UP001336835"/>
    </source>
</evidence>
<accession>A0ABU7IBX4</accession>